<reference evidence="2 3" key="1">
    <citation type="journal article" date="2004" name="Science">
        <title>The genome of the diatom Thalassiosira pseudonana: ecology, evolution, and metabolism.</title>
        <authorList>
            <person name="Armbrust E.V."/>
            <person name="Berges J.A."/>
            <person name="Bowler C."/>
            <person name="Green B.R."/>
            <person name="Martinez D."/>
            <person name="Putnam N.H."/>
            <person name="Zhou S."/>
            <person name="Allen A.E."/>
            <person name="Apt K.E."/>
            <person name="Bechner M."/>
            <person name="Brzezinski M.A."/>
            <person name="Chaal B.K."/>
            <person name="Chiovitti A."/>
            <person name="Davis A.K."/>
            <person name="Demarest M.S."/>
            <person name="Detter J.C."/>
            <person name="Glavina T."/>
            <person name="Goodstein D."/>
            <person name="Hadi M.Z."/>
            <person name="Hellsten U."/>
            <person name="Hildebrand M."/>
            <person name="Jenkins B.D."/>
            <person name="Jurka J."/>
            <person name="Kapitonov V.V."/>
            <person name="Kroger N."/>
            <person name="Lau W.W."/>
            <person name="Lane T.W."/>
            <person name="Larimer F.W."/>
            <person name="Lippmeier J.C."/>
            <person name="Lucas S."/>
            <person name="Medina M."/>
            <person name="Montsant A."/>
            <person name="Obornik M."/>
            <person name="Parker M.S."/>
            <person name="Palenik B."/>
            <person name="Pazour G.J."/>
            <person name="Richardson P.M."/>
            <person name="Rynearson T.A."/>
            <person name="Saito M.A."/>
            <person name="Schwartz D.C."/>
            <person name="Thamatrakoln K."/>
            <person name="Valentin K."/>
            <person name="Vardi A."/>
            <person name="Wilkerson F.P."/>
            <person name="Rokhsar D.S."/>
        </authorList>
    </citation>
    <scope>NUCLEOTIDE SEQUENCE [LARGE SCALE GENOMIC DNA]</scope>
    <source>
        <strain evidence="2 3">CCMP1335</strain>
    </source>
</reference>
<feature type="compositionally biased region" description="Low complexity" evidence="1">
    <location>
        <begin position="585"/>
        <end position="597"/>
    </location>
</feature>
<dbReference type="KEGG" id="tps:THAPSDRAFT_22481"/>
<feature type="compositionally biased region" description="Basic residues" evidence="1">
    <location>
        <begin position="706"/>
        <end position="715"/>
    </location>
</feature>
<accession>B8C0L9</accession>
<name>B8C0L9_THAPS</name>
<feature type="compositionally biased region" description="Low complexity" evidence="1">
    <location>
        <begin position="487"/>
        <end position="499"/>
    </location>
</feature>
<keyword evidence="3" id="KW-1185">Reference proteome</keyword>
<gene>
    <name evidence="2" type="ORF">THAPSDRAFT_22481</name>
</gene>
<dbReference type="PaxDb" id="35128-Thaps22481"/>
<feature type="compositionally biased region" description="Basic and acidic residues" evidence="1">
    <location>
        <begin position="33"/>
        <end position="52"/>
    </location>
</feature>
<dbReference type="AlphaFoldDB" id="B8C0L9"/>
<dbReference type="InParanoid" id="B8C0L9"/>
<feature type="compositionally biased region" description="Basic residues" evidence="1">
    <location>
        <begin position="400"/>
        <end position="411"/>
    </location>
</feature>
<proteinExistence type="predicted"/>
<feature type="compositionally biased region" description="Basic residues" evidence="1">
    <location>
        <begin position="99"/>
        <end position="109"/>
    </location>
</feature>
<feature type="compositionally biased region" description="Basic and acidic residues" evidence="1">
    <location>
        <begin position="306"/>
        <end position="371"/>
    </location>
</feature>
<evidence type="ECO:0000256" key="1">
    <source>
        <dbReference type="SAM" id="MobiDB-lite"/>
    </source>
</evidence>
<feature type="region of interest" description="Disordered" evidence="1">
    <location>
        <begin position="161"/>
        <end position="414"/>
    </location>
</feature>
<feature type="region of interest" description="Disordered" evidence="1">
    <location>
        <begin position="1"/>
        <end position="110"/>
    </location>
</feature>
<feature type="region of interest" description="Disordered" evidence="1">
    <location>
        <begin position="461"/>
        <end position="517"/>
    </location>
</feature>
<dbReference type="Proteomes" id="UP000001449">
    <property type="component" value="Chromosome 4"/>
</dbReference>
<feature type="compositionally biased region" description="Basic and acidic residues" evidence="1">
    <location>
        <begin position="81"/>
        <end position="97"/>
    </location>
</feature>
<dbReference type="EMBL" id="CM000641">
    <property type="protein sequence ID" value="EED93088.1"/>
    <property type="molecule type" value="Genomic_DNA"/>
</dbReference>
<feature type="compositionally biased region" description="Low complexity" evidence="1">
    <location>
        <begin position="220"/>
        <end position="233"/>
    </location>
</feature>
<feature type="compositionally biased region" description="Polar residues" evidence="1">
    <location>
        <begin position="500"/>
        <end position="513"/>
    </location>
</feature>
<feature type="region of interest" description="Disordered" evidence="1">
    <location>
        <begin position="668"/>
        <end position="736"/>
    </location>
</feature>
<feature type="region of interest" description="Disordered" evidence="1">
    <location>
        <begin position="579"/>
        <end position="620"/>
    </location>
</feature>
<dbReference type="HOGENOM" id="CLU_377056_0_0_1"/>
<feature type="compositionally biased region" description="Basic and acidic residues" evidence="1">
    <location>
        <begin position="7"/>
        <end position="23"/>
    </location>
</feature>
<sequence length="736" mass="82940">MEISPAMDDRSRFSSRPAAEHHRLPSSSASTRRSSEGDSLQRRDKTHERRPTVPDSTNRVPDMSRLSISGRDPSHRRSRSSRRETTATSNVKDDINTQRRSRSSYKPRRQSVLTEGTYPYDSNGFCLLHPSVRMAKLKTKGWKIYLEECPQCLELHHQPINSKGVDSVDRGVPSDTPNAQQRKPAALLMSAGDTQTTQRRGSSFHSEQVPRRTGNSFHAEQQNPLPSQQQQQQRRLENSFHGKPAKVGNSFHAEQKNPLPSQQKQQQQQQQRRLENSFHGKPAKVGSFHSEVPQQPRKGNSFHGRNVHDPEHYTEQFDRKNEKDERHQSGIERNGRDVSRGRMPRSSREASRPRSDYENDYERHDQHRGQERTPTNARSLSRGRAPRSLSRSSRKDGSSSKRHSAKPKKPRTVCINGVPFDKNGCCNMHPHIKLASKKLLGGWKIHHEFCKVCSSVGTGASGYSDNTDGTGHTGVSQRSTRSRRSACRSVVSASRSVKSTGSAKSMASWTSNQSKKRVQEGHDISFLPLDADGFCLHHPDVQLAKMSKQGGWKVLLDFCPECAEDSLMIGGAVGSKTDKRASKLRGSFANSSRGNSSRGRRDRSDASSAKSNNNSEQSTYVQKMPYIDDNGNVGHYTGSVNAAGKPNGRGKMKYKDGKKFDGIWEEGSQVHGKISDRKKLRRLLRRDEGMKRPSRPSSSSHNARGERRHRNRSRSNHVEEGRHRTRSESSRRSSRY</sequence>
<feature type="compositionally biased region" description="Polar residues" evidence="1">
    <location>
        <begin position="461"/>
        <end position="474"/>
    </location>
</feature>
<dbReference type="Gene3D" id="2.20.110.10">
    <property type="entry name" value="Histone H3 K4-specific methyltransferase SET7/9 N-terminal domain"/>
    <property type="match status" value="1"/>
</dbReference>
<organism evidence="2 3">
    <name type="scientific">Thalassiosira pseudonana</name>
    <name type="common">Marine diatom</name>
    <name type="synonym">Cyclotella nana</name>
    <dbReference type="NCBI Taxonomy" id="35128"/>
    <lineage>
        <taxon>Eukaryota</taxon>
        <taxon>Sar</taxon>
        <taxon>Stramenopiles</taxon>
        <taxon>Ochrophyta</taxon>
        <taxon>Bacillariophyta</taxon>
        <taxon>Coscinodiscophyceae</taxon>
        <taxon>Thalassiosirophycidae</taxon>
        <taxon>Thalassiosirales</taxon>
        <taxon>Thalassiosiraceae</taxon>
        <taxon>Thalassiosira</taxon>
    </lineage>
</organism>
<dbReference type="RefSeq" id="XP_002289551.1">
    <property type="nucleotide sequence ID" value="XM_002289515.1"/>
</dbReference>
<feature type="compositionally biased region" description="Low complexity" evidence="1">
    <location>
        <begin position="262"/>
        <end position="271"/>
    </location>
</feature>
<reference evidence="2 3" key="2">
    <citation type="journal article" date="2008" name="Nature">
        <title>The Phaeodactylum genome reveals the evolutionary history of diatom genomes.</title>
        <authorList>
            <person name="Bowler C."/>
            <person name="Allen A.E."/>
            <person name="Badger J.H."/>
            <person name="Grimwood J."/>
            <person name="Jabbari K."/>
            <person name="Kuo A."/>
            <person name="Maheswari U."/>
            <person name="Martens C."/>
            <person name="Maumus F."/>
            <person name="Otillar R.P."/>
            <person name="Rayko E."/>
            <person name="Salamov A."/>
            <person name="Vandepoele K."/>
            <person name="Beszteri B."/>
            <person name="Gruber A."/>
            <person name="Heijde M."/>
            <person name="Katinka M."/>
            <person name="Mock T."/>
            <person name="Valentin K."/>
            <person name="Verret F."/>
            <person name="Berges J.A."/>
            <person name="Brownlee C."/>
            <person name="Cadoret J.P."/>
            <person name="Chiovitti A."/>
            <person name="Choi C.J."/>
            <person name="Coesel S."/>
            <person name="De Martino A."/>
            <person name="Detter J.C."/>
            <person name="Durkin C."/>
            <person name="Falciatore A."/>
            <person name="Fournet J."/>
            <person name="Haruta M."/>
            <person name="Huysman M.J."/>
            <person name="Jenkins B.D."/>
            <person name="Jiroutova K."/>
            <person name="Jorgensen R.E."/>
            <person name="Joubert Y."/>
            <person name="Kaplan A."/>
            <person name="Kroger N."/>
            <person name="Kroth P.G."/>
            <person name="La Roche J."/>
            <person name="Lindquist E."/>
            <person name="Lommer M."/>
            <person name="Martin-Jezequel V."/>
            <person name="Lopez P.J."/>
            <person name="Lucas S."/>
            <person name="Mangogna M."/>
            <person name="McGinnis K."/>
            <person name="Medlin L.K."/>
            <person name="Montsant A."/>
            <person name="Oudot-Le Secq M.P."/>
            <person name="Napoli C."/>
            <person name="Obornik M."/>
            <person name="Parker M.S."/>
            <person name="Petit J.L."/>
            <person name="Porcel B.M."/>
            <person name="Poulsen N."/>
            <person name="Robison M."/>
            <person name="Rychlewski L."/>
            <person name="Rynearson T.A."/>
            <person name="Schmutz J."/>
            <person name="Shapiro H."/>
            <person name="Siaut M."/>
            <person name="Stanley M."/>
            <person name="Sussman M.R."/>
            <person name="Taylor A.R."/>
            <person name="Vardi A."/>
            <person name="von Dassow P."/>
            <person name="Vyverman W."/>
            <person name="Willis A."/>
            <person name="Wyrwicz L.S."/>
            <person name="Rokhsar D.S."/>
            <person name="Weissenbach J."/>
            <person name="Armbrust E.V."/>
            <person name="Green B.R."/>
            <person name="Van de Peer Y."/>
            <person name="Grigoriev I.V."/>
        </authorList>
    </citation>
    <scope>NUCLEOTIDE SEQUENCE [LARGE SCALE GENOMIC DNA]</scope>
    <source>
        <strain evidence="2 3">CCMP1335</strain>
    </source>
</reference>
<dbReference type="GeneID" id="7451397"/>
<feature type="compositionally biased region" description="Polar residues" evidence="1">
    <location>
        <begin position="192"/>
        <end position="206"/>
    </location>
</feature>
<evidence type="ECO:0000313" key="3">
    <source>
        <dbReference type="Proteomes" id="UP000001449"/>
    </source>
</evidence>
<feature type="compositionally biased region" description="Low complexity" evidence="1">
    <location>
        <begin position="606"/>
        <end position="615"/>
    </location>
</feature>
<feature type="compositionally biased region" description="Basic and acidic residues" evidence="1">
    <location>
        <begin position="716"/>
        <end position="736"/>
    </location>
</feature>
<protein>
    <submittedName>
        <fullName evidence="2">Uncharacterized protein</fullName>
    </submittedName>
</protein>
<evidence type="ECO:0000313" key="2">
    <source>
        <dbReference type="EMBL" id="EED93088.1"/>
    </source>
</evidence>